<dbReference type="Proteomes" id="UP000286134">
    <property type="component" value="Unassembled WGS sequence"/>
</dbReference>
<organism evidence="1 2">
    <name type="scientific">Erysiphe neolycopersici</name>
    <dbReference type="NCBI Taxonomy" id="212602"/>
    <lineage>
        <taxon>Eukaryota</taxon>
        <taxon>Fungi</taxon>
        <taxon>Dikarya</taxon>
        <taxon>Ascomycota</taxon>
        <taxon>Pezizomycotina</taxon>
        <taxon>Leotiomycetes</taxon>
        <taxon>Erysiphales</taxon>
        <taxon>Erysiphaceae</taxon>
        <taxon>Erysiphe</taxon>
    </lineage>
</organism>
<keyword evidence="2" id="KW-1185">Reference proteome</keyword>
<reference evidence="1 2" key="1">
    <citation type="journal article" date="2018" name="BMC Genomics">
        <title>Comparative genome analyses reveal sequence features reflecting distinct modes of host-adaptation between dicot and monocot powdery mildew.</title>
        <authorList>
            <person name="Wu Y."/>
            <person name="Ma X."/>
            <person name="Pan Z."/>
            <person name="Kale S.D."/>
            <person name="Song Y."/>
            <person name="King H."/>
            <person name="Zhang Q."/>
            <person name="Presley C."/>
            <person name="Deng X."/>
            <person name="Wei C.I."/>
            <person name="Xiao S."/>
        </authorList>
    </citation>
    <scope>NUCLEOTIDE SEQUENCE [LARGE SCALE GENOMIC DNA]</scope>
    <source>
        <strain evidence="1">UMSG2</strain>
    </source>
</reference>
<comment type="caution">
    <text evidence="1">The sequence shown here is derived from an EMBL/GenBank/DDBJ whole genome shotgun (WGS) entry which is preliminary data.</text>
</comment>
<dbReference type="EMBL" id="MCFK01008378">
    <property type="protein sequence ID" value="RKF56143.1"/>
    <property type="molecule type" value="Genomic_DNA"/>
</dbReference>
<gene>
    <name evidence="1" type="ORF">OnM2_083023</name>
</gene>
<protein>
    <submittedName>
        <fullName evidence="1">Uncharacterized protein</fullName>
    </submittedName>
</protein>
<proteinExistence type="predicted"/>
<name>A0A420HFH7_9PEZI</name>
<evidence type="ECO:0000313" key="2">
    <source>
        <dbReference type="Proteomes" id="UP000286134"/>
    </source>
</evidence>
<sequence>MALECKKKLSCQTRLLLGAEEVEQEHLEARIMHETIRVSQKSKTVTSPLFLILYSETLINYSFYNRIITGTPKALASRIEQARQHRFLRLISAFHPRSAHIALANNSLSYEFSLRNISIPSSESWSIQSMTRIFGIFDEVVWRDD</sequence>
<dbReference type="AlphaFoldDB" id="A0A420HFH7"/>
<accession>A0A420HFH7</accession>
<evidence type="ECO:0000313" key="1">
    <source>
        <dbReference type="EMBL" id="RKF56143.1"/>
    </source>
</evidence>